<keyword evidence="3" id="KW-0238">DNA-binding</keyword>
<organism evidence="6 7">
    <name type="scientific">Dehalobacterium formicoaceticum</name>
    <dbReference type="NCBI Taxonomy" id="51515"/>
    <lineage>
        <taxon>Bacteria</taxon>
        <taxon>Bacillati</taxon>
        <taxon>Bacillota</taxon>
        <taxon>Clostridia</taxon>
        <taxon>Eubacteriales</taxon>
        <taxon>Peptococcaceae</taxon>
        <taxon>Dehalobacterium</taxon>
    </lineage>
</organism>
<dbReference type="PANTHER" id="PTHR33375:SF1">
    <property type="entry name" value="CHROMOSOME-PARTITIONING PROTEIN PARB-RELATED"/>
    <property type="match status" value="1"/>
</dbReference>
<dbReference type="RefSeq" id="WP_157677309.1">
    <property type="nucleotide sequence ID" value="NZ_CP022121.1"/>
</dbReference>
<dbReference type="SMART" id="SM00470">
    <property type="entry name" value="ParB"/>
    <property type="match status" value="1"/>
</dbReference>
<dbReference type="InterPro" id="IPR050336">
    <property type="entry name" value="Chromosome_partition/occlusion"/>
</dbReference>
<evidence type="ECO:0000256" key="4">
    <source>
        <dbReference type="SAM" id="MobiDB-lite"/>
    </source>
</evidence>
<comment type="similarity">
    <text evidence="1">Belongs to the ParB family.</text>
</comment>
<dbReference type="InterPro" id="IPR041468">
    <property type="entry name" value="HTH_ParB/Spo0J"/>
</dbReference>
<protein>
    <submittedName>
        <fullName evidence="6">ParB/RepB/Spo0J family partition protein</fullName>
    </submittedName>
</protein>
<dbReference type="InterPro" id="IPR004437">
    <property type="entry name" value="ParB/RepB/Spo0J"/>
</dbReference>
<evidence type="ECO:0000256" key="2">
    <source>
        <dbReference type="ARBA" id="ARBA00022829"/>
    </source>
</evidence>
<keyword evidence="2" id="KW-0159">Chromosome partition</keyword>
<evidence type="ECO:0000313" key="7">
    <source>
        <dbReference type="Proteomes" id="UP001524944"/>
    </source>
</evidence>
<dbReference type="EMBL" id="JANPWE010000003">
    <property type="protein sequence ID" value="MCR6545637.1"/>
    <property type="molecule type" value="Genomic_DNA"/>
</dbReference>
<dbReference type="Gene3D" id="3.90.1530.30">
    <property type="match status" value="1"/>
</dbReference>
<evidence type="ECO:0000256" key="3">
    <source>
        <dbReference type="ARBA" id="ARBA00023125"/>
    </source>
</evidence>
<dbReference type="CDD" id="cd16393">
    <property type="entry name" value="SPO0J_N"/>
    <property type="match status" value="1"/>
</dbReference>
<dbReference type="Pfam" id="PF02195">
    <property type="entry name" value="ParB_N"/>
    <property type="match status" value="1"/>
</dbReference>
<feature type="compositionally biased region" description="Basic and acidic residues" evidence="4">
    <location>
        <begin position="228"/>
        <end position="243"/>
    </location>
</feature>
<dbReference type="SUPFAM" id="SSF109709">
    <property type="entry name" value="KorB DNA-binding domain-like"/>
    <property type="match status" value="1"/>
</dbReference>
<dbReference type="Gene3D" id="1.10.10.2830">
    <property type="match status" value="1"/>
</dbReference>
<gene>
    <name evidence="6" type="ORF">NVS47_08945</name>
</gene>
<sequence>MVKRGLGKGLDALLTPNVYGQNDSGDAVILIGVEDIFPNSHQPRKNFDQDKMRELSLSIQEHGLVQPILVRAVQDQKYEIIAGERRWRAARLAGLTEIPCLVKDLDDRIATEVALIENIQREDLNVMEEAEAFIKLMQDFEHTQDSLGARLGKSRSYVANTLRLLNLPLPVQSFIREGIISAGHARAILSINAKEKRTLFAEKIIKEKMSVRQAEEWAKEINQREENLALKETDQNEMDDKQDTTSPGVKDMESRLRGLLSTKVRIKRGKNGGKIEIDYYSLEDLERIMTSLIPEDDF</sequence>
<evidence type="ECO:0000313" key="6">
    <source>
        <dbReference type="EMBL" id="MCR6545637.1"/>
    </source>
</evidence>
<dbReference type="Proteomes" id="UP001524944">
    <property type="component" value="Unassembled WGS sequence"/>
</dbReference>
<keyword evidence="7" id="KW-1185">Reference proteome</keyword>
<proteinExistence type="inferred from homology"/>
<dbReference type="Pfam" id="PF17762">
    <property type="entry name" value="HTH_ParB"/>
    <property type="match status" value="1"/>
</dbReference>
<evidence type="ECO:0000256" key="1">
    <source>
        <dbReference type="ARBA" id="ARBA00006295"/>
    </source>
</evidence>
<feature type="domain" description="ParB-like N-terminal" evidence="5">
    <location>
        <begin position="29"/>
        <end position="119"/>
    </location>
</feature>
<dbReference type="InterPro" id="IPR036086">
    <property type="entry name" value="ParB/Sulfiredoxin_sf"/>
</dbReference>
<dbReference type="InterPro" id="IPR057240">
    <property type="entry name" value="ParB_dimer_C"/>
</dbReference>
<evidence type="ECO:0000259" key="5">
    <source>
        <dbReference type="SMART" id="SM00470"/>
    </source>
</evidence>
<dbReference type="SUPFAM" id="SSF110849">
    <property type="entry name" value="ParB/Sulfiredoxin"/>
    <property type="match status" value="1"/>
</dbReference>
<dbReference type="NCBIfam" id="TIGR00180">
    <property type="entry name" value="parB_part"/>
    <property type="match status" value="1"/>
</dbReference>
<dbReference type="PANTHER" id="PTHR33375">
    <property type="entry name" value="CHROMOSOME-PARTITIONING PROTEIN PARB-RELATED"/>
    <property type="match status" value="1"/>
</dbReference>
<dbReference type="Pfam" id="PF23552">
    <property type="entry name" value="ParB_C"/>
    <property type="match status" value="1"/>
</dbReference>
<name>A0ABT1Y430_9FIRM</name>
<accession>A0ABT1Y430</accession>
<feature type="region of interest" description="Disordered" evidence="4">
    <location>
        <begin position="228"/>
        <end position="250"/>
    </location>
</feature>
<comment type="caution">
    <text evidence="6">The sequence shown here is derived from an EMBL/GenBank/DDBJ whole genome shotgun (WGS) entry which is preliminary data.</text>
</comment>
<reference evidence="6 7" key="1">
    <citation type="submission" date="2022-08" db="EMBL/GenBank/DDBJ databases">
        <title>Proteogenomics of the novel Dehalobacterium formicoaceticum strain EZ94 highlights a key role of methyltransferases during anaerobic dichloromethane degradation.</title>
        <authorList>
            <person name="Wasmund K."/>
        </authorList>
    </citation>
    <scope>NUCLEOTIDE SEQUENCE [LARGE SCALE GENOMIC DNA]</scope>
    <source>
        <strain evidence="6 7">EZ94</strain>
    </source>
</reference>
<dbReference type="InterPro" id="IPR003115">
    <property type="entry name" value="ParB_N"/>
</dbReference>